<evidence type="ECO:0000256" key="3">
    <source>
        <dbReference type="SAM" id="Phobius"/>
    </source>
</evidence>
<dbReference type="PANTHER" id="PTHR34703:SF1">
    <property type="entry name" value="ANTIPORTER SUBUNIT MNHG2-RELATED"/>
    <property type="match status" value="1"/>
</dbReference>
<name>A0A3N2BAC2_9MICO</name>
<feature type="region of interest" description="Disordered" evidence="2">
    <location>
        <begin position="93"/>
        <end position="112"/>
    </location>
</feature>
<dbReference type="Pfam" id="PF03334">
    <property type="entry name" value="PhaG_MnhG_YufB"/>
    <property type="match status" value="1"/>
</dbReference>
<protein>
    <submittedName>
        <fullName evidence="4">Multicomponent Na+:H+ antiporter subunit G</fullName>
    </submittedName>
</protein>
<dbReference type="EMBL" id="RKHK01000001">
    <property type="protein sequence ID" value="ROR72223.1"/>
    <property type="molecule type" value="Genomic_DNA"/>
</dbReference>
<dbReference type="Proteomes" id="UP000280668">
    <property type="component" value="Unassembled WGS sequence"/>
</dbReference>
<keyword evidence="3" id="KW-1133">Transmembrane helix</keyword>
<feature type="transmembrane region" description="Helical" evidence="3">
    <location>
        <begin position="62"/>
        <end position="84"/>
    </location>
</feature>
<keyword evidence="3" id="KW-0812">Transmembrane</keyword>
<dbReference type="PANTHER" id="PTHR34703">
    <property type="entry name" value="ANTIPORTER SUBUNIT MNHG2-RELATED"/>
    <property type="match status" value="1"/>
</dbReference>
<reference evidence="4 5" key="1">
    <citation type="submission" date="2018-11" db="EMBL/GenBank/DDBJ databases">
        <title>Sequencing the genomes of 1000 actinobacteria strains.</title>
        <authorList>
            <person name="Klenk H.-P."/>
        </authorList>
    </citation>
    <scope>NUCLEOTIDE SEQUENCE [LARGE SCALE GENOMIC DNA]</scope>
    <source>
        <strain evidence="4 5">DSM 11294</strain>
    </source>
</reference>
<accession>A0A3N2BAC2</accession>
<keyword evidence="5" id="KW-1185">Reference proteome</keyword>
<feature type="compositionally biased region" description="Basic and acidic residues" evidence="2">
    <location>
        <begin position="97"/>
        <end position="112"/>
    </location>
</feature>
<sequence>MVLDILGQVFVVTGGVVFLAAAVGLIRLDDPYTRASSVATAAGLGVTLVVAGSVLLDPSVPAAIKAVIAIVLQLVTAAIGGIALGRGAVLSGHPFNRRTDVGELTENEHPER</sequence>
<dbReference type="RefSeq" id="WP_211336038.1">
    <property type="nucleotide sequence ID" value="NZ_RKHK01000001.1"/>
</dbReference>
<proteinExistence type="inferred from homology"/>
<evidence type="ECO:0000256" key="2">
    <source>
        <dbReference type="SAM" id="MobiDB-lite"/>
    </source>
</evidence>
<dbReference type="InterPro" id="IPR005133">
    <property type="entry name" value="PhaG_MnhG_YufB"/>
</dbReference>
<evidence type="ECO:0000313" key="4">
    <source>
        <dbReference type="EMBL" id="ROR72223.1"/>
    </source>
</evidence>
<dbReference type="AlphaFoldDB" id="A0A3N2BAC2"/>
<evidence type="ECO:0000313" key="5">
    <source>
        <dbReference type="Proteomes" id="UP000280668"/>
    </source>
</evidence>
<dbReference type="GO" id="GO:0015385">
    <property type="term" value="F:sodium:proton antiporter activity"/>
    <property type="evidence" value="ECO:0007669"/>
    <property type="project" value="TreeGrafter"/>
</dbReference>
<evidence type="ECO:0000256" key="1">
    <source>
        <dbReference type="ARBA" id="ARBA00008404"/>
    </source>
</evidence>
<gene>
    <name evidence="4" type="ORF">EDD31_0571</name>
</gene>
<feature type="transmembrane region" description="Helical" evidence="3">
    <location>
        <begin position="6"/>
        <end position="26"/>
    </location>
</feature>
<keyword evidence="3" id="KW-0472">Membrane</keyword>
<organism evidence="4 5">
    <name type="scientific">Bogoriella caseilytica</name>
    <dbReference type="NCBI Taxonomy" id="56055"/>
    <lineage>
        <taxon>Bacteria</taxon>
        <taxon>Bacillati</taxon>
        <taxon>Actinomycetota</taxon>
        <taxon>Actinomycetes</taxon>
        <taxon>Micrococcales</taxon>
        <taxon>Bogoriellaceae</taxon>
        <taxon>Bogoriella</taxon>
    </lineage>
</organism>
<comment type="caution">
    <text evidence="4">The sequence shown here is derived from an EMBL/GenBank/DDBJ whole genome shotgun (WGS) entry which is preliminary data.</text>
</comment>
<comment type="similarity">
    <text evidence="1">Belongs to the CPA3 antiporters (TC 2.A.63) subunit G family.</text>
</comment>
<feature type="transmembrane region" description="Helical" evidence="3">
    <location>
        <begin position="38"/>
        <end position="56"/>
    </location>
</feature>